<accession>A0A2R8C5B9</accession>
<name>A0A2R8C5B9_9RHOB</name>
<dbReference type="RefSeq" id="WP_108785880.1">
    <property type="nucleotide sequence ID" value="NZ_ONZG01000002.1"/>
</dbReference>
<reference evidence="2" key="1">
    <citation type="submission" date="2018-03" db="EMBL/GenBank/DDBJ databases">
        <authorList>
            <person name="Rodrigo-Torres L."/>
            <person name="Arahal R. D."/>
            <person name="Lucena T."/>
        </authorList>
    </citation>
    <scope>NUCLEOTIDE SEQUENCE [LARGE SCALE GENOMIC DNA]</scope>
    <source>
        <strain evidence="2">CECT 7615</strain>
    </source>
</reference>
<organism evidence="1 2">
    <name type="scientific">Falsiruegeria mediterranea M17</name>
    <dbReference type="NCBI Taxonomy" id="1200281"/>
    <lineage>
        <taxon>Bacteria</taxon>
        <taxon>Pseudomonadati</taxon>
        <taxon>Pseudomonadota</taxon>
        <taxon>Alphaproteobacteria</taxon>
        <taxon>Rhodobacterales</taxon>
        <taxon>Roseobacteraceae</taxon>
        <taxon>Falsiruegeria</taxon>
    </lineage>
</organism>
<dbReference type="Proteomes" id="UP000244898">
    <property type="component" value="Unassembled WGS sequence"/>
</dbReference>
<protein>
    <submittedName>
        <fullName evidence="1">Uncharacterized protein</fullName>
    </submittedName>
</protein>
<gene>
    <name evidence="1" type="ORF">TRM7615_01107</name>
</gene>
<evidence type="ECO:0000313" key="1">
    <source>
        <dbReference type="EMBL" id="SPJ27617.1"/>
    </source>
</evidence>
<evidence type="ECO:0000313" key="2">
    <source>
        <dbReference type="Proteomes" id="UP000244898"/>
    </source>
</evidence>
<dbReference type="EMBL" id="ONZG01000002">
    <property type="protein sequence ID" value="SPJ27617.1"/>
    <property type="molecule type" value="Genomic_DNA"/>
</dbReference>
<keyword evidence="2" id="KW-1185">Reference proteome</keyword>
<dbReference type="AlphaFoldDB" id="A0A2R8C5B9"/>
<dbReference type="OrthoDB" id="7744844at2"/>
<sequence>MSNIDLSQIITADAKQSKLRARRTTLVKAECRRRIFAAASDTAQTNITAASSADLLDAQQKAAWVAALGWVQAMRAACLPLIEDPQADVTHDGAWPDLPEGVAELIEQF</sequence>
<proteinExistence type="predicted"/>